<feature type="domain" description="Methyltransferase small" evidence="5">
    <location>
        <begin position="184"/>
        <end position="267"/>
    </location>
</feature>
<evidence type="ECO:0000256" key="3">
    <source>
        <dbReference type="ARBA" id="ARBA00022679"/>
    </source>
</evidence>
<comment type="similarity">
    <text evidence="1">Belongs to the eukaryotic/archaeal PrmC-related family.</text>
</comment>
<dbReference type="Proteomes" id="UP000319804">
    <property type="component" value="Unassembled WGS sequence"/>
</dbReference>
<dbReference type="InterPro" id="IPR052190">
    <property type="entry name" value="Euk-Arch_PrmC-MTase"/>
</dbReference>
<evidence type="ECO:0000256" key="2">
    <source>
        <dbReference type="ARBA" id="ARBA00022603"/>
    </source>
</evidence>
<evidence type="ECO:0000259" key="6">
    <source>
        <dbReference type="Pfam" id="PF23186"/>
    </source>
</evidence>
<dbReference type="InterPro" id="IPR002052">
    <property type="entry name" value="DNA_methylase_N6_adenine_CS"/>
</dbReference>
<organism evidence="8 9">
    <name type="scientific">Microbacterium lacticum</name>
    <dbReference type="NCBI Taxonomy" id="33885"/>
    <lineage>
        <taxon>Bacteria</taxon>
        <taxon>Bacillati</taxon>
        <taxon>Actinomycetota</taxon>
        <taxon>Actinomycetes</taxon>
        <taxon>Micrococcales</taxon>
        <taxon>Microbacteriaceae</taxon>
        <taxon>Microbacterium</taxon>
    </lineage>
</organism>
<dbReference type="OrthoDB" id="129465at2"/>
<dbReference type="PANTHER" id="PTHR45875:SF1">
    <property type="entry name" value="METHYLTRANSFERASE N6AMT1"/>
    <property type="match status" value="1"/>
</dbReference>
<name>A0A4Y3UHW5_9MICO</name>
<dbReference type="GO" id="GO:0008757">
    <property type="term" value="F:S-adenosylmethionine-dependent methyltransferase activity"/>
    <property type="evidence" value="ECO:0007669"/>
    <property type="project" value="TreeGrafter"/>
</dbReference>
<dbReference type="InterPro" id="IPR029063">
    <property type="entry name" value="SAM-dependent_MTases_sf"/>
</dbReference>
<dbReference type="InterPro" id="IPR056684">
    <property type="entry name" value="DUF7782"/>
</dbReference>
<dbReference type="InterPro" id="IPR055487">
    <property type="entry name" value="DUF7059"/>
</dbReference>
<dbReference type="InterPro" id="IPR007848">
    <property type="entry name" value="Small_mtfrase_dom"/>
</dbReference>
<dbReference type="SUPFAM" id="SSF53335">
    <property type="entry name" value="S-adenosyl-L-methionine-dependent methyltransferases"/>
    <property type="match status" value="1"/>
</dbReference>
<evidence type="ECO:0000313" key="8">
    <source>
        <dbReference type="EMBL" id="TQM97873.1"/>
    </source>
</evidence>
<evidence type="ECO:0000259" key="7">
    <source>
        <dbReference type="Pfam" id="PF25004"/>
    </source>
</evidence>
<dbReference type="GO" id="GO:0032259">
    <property type="term" value="P:methylation"/>
    <property type="evidence" value="ECO:0007669"/>
    <property type="project" value="UniProtKB-KW"/>
</dbReference>
<reference evidence="8 9" key="1">
    <citation type="submission" date="2019-06" db="EMBL/GenBank/DDBJ databases">
        <title>Sequencing the genomes of 1000 actinobacteria strains.</title>
        <authorList>
            <person name="Klenk H.-P."/>
        </authorList>
    </citation>
    <scope>NUCLEOTIDE SEQUENCE [LARGE SCALE GENOMIC DNA]</scope>
    <source>
        <strain evidence="8 9">DSM 20427</strain>
    </source>
</reference>
<keyword evidence="9" id="KW-1185">Reference proteome</keyword>
<evidence type="ECO:0000256" key="4">
    <source>
        <dbReference type="ARBA" id="ARBA00022691"/>
    </source>
</evidence>
<gene>
    <name evidence="8" type="ORF">FHX68_1874</name>
</gene>
<dbReference type="GO" id="GO:0003676">
    <property type="term" value="F:nucleic acid binding"/>
    <property type="evidence" value="ECO:0007669"/>
    <property type="project" value="InterPro"/>
</dbReference>
<dbReference type="RefSeq" id="WP_141379421.1">
    <property type="nucleotide sequence ID" value="NZ_BJNA01000005.1"/>
</dbReference>
<dbReference type="Pfam" id="PF05175">
    <property type="entry name" value="MTS"/>
    <property type="match status" value="1"/>
</dbReference>
<dbReference type="PROSITE" id="PS00092">
    <property type="entry name" value="N6_MTASE"/>
    <property type="match status" value="1"/>
</dbReference>
<comment type="caution">
    <text evidence="8">The sequence shown here is derived from an EMBL/GenBank/DDBJ whole genome shotgun (WGS) entry which is preliminary data.</text>
</comment>
<dbReference type="GO" id="GO:0035657">
    <property type="term" value="C:eRF1 methyltransferase complex"/>
    <property type="evidence" value="ECO:0007669"/>
    <property type="project" value="TreeGrafter"/>
</dbReference>
<evidence type="ECO:0000256" key="1">
    <source>
        <dbReference type="ARBA" id="ARBA00006149"/>
    </source>
</evidence>
<keyword evidence="4" id="KW-0949">S-adenosyl-L-methionine</keyword>
<keyword evidence="3 8" id="KW-0808">Transferase</keyword>
<evidence type="ECO:0000313" key="9">
    <source>
        <dbReference type="Proteomes" id="UP000319804"/>
    </source>
</evidence>
<sequence length="543" mass="55961">MSSDLAPEPDPALVARLRADLSDAGYTADAVREAWGPLADEAVGHGLHGPALTALARLDPDPAADPAPDPTAAGARDAVAVLARLLFLGVPTSRASVDRVLVRTGAGGLAALGLAEIDGDEVLPRALVRPQDFADDGAGAAAGDDTGERTGQWWIASDLDEAALGGALPIGHVLGVGGASLTLAGLQLPTHAERVLDLGTGCGIQALRARRFAERVVATDVSERALAFTRLNALLNGVDGIETRLGSLFEPVRGEVFDRVVSNPPFVITPRVAGVPEYEYRDAGLAGDDLVAAFVTGVGEVLAPGGTAQLLGNWEYRDGADGLGRVRAWVDASPVPLDAWIVEREQLDPLAYAELWVRDGGTAPGTPGYGALVQAWLADFAARGVTAVGFGYLLLRRVPEGADAPALRRFERLTQPIGAREGGLGAHLAAALEASDALSALDDDALAAARLVVAGDVTEARHHLPGAEAPSVIELRQGGGFARTLEVDPALAALVGASDGELPVGVLVDAIADLLEVDAAALRADLLPRVRELAVMGFLRPVA</sequence>
<proteinExistence type="inferred from homology"/>
<keyword evidence="2 8" id="KW-0489">Methyltransferase</keyword>
<dbReference type="Pfam" id="PF23186">
    <property type="entry name" value="DUF7059"/>
    <property type="match status" value="1"/>
</dbReference>
<dbReference type="AlphaFoldDB" id="A0A4Y3UHW5"/>
<evidence type="ECO:0000259" key="5">
    <source>
        <dbReference type="Pfam" id="PF05175"/>
    </source>
</evidence>
<dbReference type="EMBL" id="VFPS01000003">
    <property type="protein sequence ID" value="TQM97873.1"/>
    <property type="molecule type" value="Genomic_DNA"/>
</dbReference>
<dbReference type="GO" id="GO:0008170">
    <property type="term" value="F:N-methyltransferase activity"/>
    <property type="evidence" value="ECO:0007669"/>
    <property type="project" value="UniProtKB-ARBA"/>
</dbReference>
<feature type="domain" description="DUF7782" evidence="7">
    <location>
        <begin position="442"/>
        <end position="541"/>
    </location>
</feature>
<protein>
    <submittedName>
        <fullName evidence="8">Methyltransferase family protein</fullName>
    </submittedName>
</protein>
<dbReference type="Gene3D" id="3.40.50.150">
    <property type="entry name" value="Vaccinia Virus protein VP39"/>
    <property type="match status" value="1"/>
</dbReference>
<dbReference type="Pfam" id="PF25004">
    <property type="entry name" value="DUF7782"/>
    <property type="match status" value="1"/>
</dbReference>
<dbReference type="PANTHER" id="PTHR45875">
    <property type="entry name" value="METHYLTRANSFERASE N6AMT1"/>
    <property type="match status" value="1"/>
</dbReference>
<dbReference type="CDD" id="cd02440">
    <property type="entry name" value="AdoMet_MTases"/>
    <property type="match status" value="1"/>
</dbReference>
<feature type="domain" description="DUF7059" evidence="6">
    <location>
        <begin position="24"/>
        <end position="123"/>
    </location>
</feature>
<dbReference type="GO" id="GO:0008276">
    <property type="term" value="F:protein methyltransferase activity"/>
    <property type="evidence" value="ECO:0007669"/>
    <property type="project" value="TreeGrafter"/>
</dbReference>
<accession>A0A4Y3UHW5</accession>